<dbReference type="Proteomes" id="UP000315395">
    <property type="component" value="Chromosome"/>
</dbReference>
<dbReference type="AlphaFoldDB" id="A0A516G720"/>
<dbReference type="KEGG" id="orz:FNH13_02235"/>
<proteinExistence type="predicted"/>
<evidence type="ECO:0000313" key="2">
    <source>
        <dbReference type="EMBL" id="QDO87295.1"/>
    </source>
</evidence>
<dbReference type="SUPFAM" id="SSF53756">
    <property type="entry name" value="UDP-Glycosyltransferase/glycogen phosphorylase"/>
    <property type="match status" value="1"/>
</dbReference>
<feature type="region of interest" description="Disordered" evidence="1">
    <location>
        <begin position="325"/>
        <end position="348"/>
    </location>
</feature>
<evidence type="ECO:0000256" key="1">
    <source>
        <dbReference type="SAM" id="MobiDB-lite"/>
    </source>
</evidence>
<accession>A0A516G720</accession>
<dbReference type="PANTHER" id="PTHR12526">
    <property type="entry name" value="GLYCOSYLTRANSFERASE"/>
    <property type="match status" value="1"/>
</dbReference>
<dbReference type="Pfam" id="PF13692">
    <property type="entry name" value="Glyco_trans_1_4"/>
    <property type="match status" value="1"/>
</dbReference>
<dbReference type="GO" id="GO:0016740">
    <property type="term" value="F:transferase activity"/>
    <property type="evidence" value="ECO:0007669"/>
    <property type="project" value="UniProtKB-KW"/>
</dbReference>
<dbReference type="RefSeq" id="WP_143781953.1">
    <property type="nucleotide sequence ID" value="NZ_CP041616.1"/>
</dbReference>
<sequence>MAAPDKAPSLSPPPVDGEVLSTSRPQRLVALAHDAAEFTRVRGQLQGLTMAGHTITLVWLTGEPARELEFLALRRRVRPGLLRSPKALRQVVSTPRRHWRGDRTRLADAIRLDPATLKVVAAADGVMAFGERAKGAVKDVVEGRSVRVPHKELRGWAGLARVWDEFASVAQADGLSPDFAHELAERTAILKEPAPDAVQWMLNDFLTELTRSGHHEQALALLPLIRTEDEDPVEVARRRALLAYTRTSESGREDPDLRASVAELLTATDTVLAAGDVERAAALTTVALGLLFHVELHADKLSTPLIEEPETFLRDWQASEIARTLARPVPRTPPPEQNQPEQEHGHEPDHTRVIVLRGSYPQFSAQLIDALERRPDVDVTVHSWGRRGTTVKGLGVRPEPIEERLRQAVGEEPLDGELATTFGGADAIFIDWADRGALVALMHVPAGVHVTLRIHSMDALSPWLHLIDWSRVDDLVFVSDHLRDTVQRLLGERLAGTRLHVLPNTLDASRIPEGKSEGHRRRLLMIGWAQPVKDPAWALDVLGRLRAHDPQWRLTLVGPDFSPGTVTSGLAYMADFRERLTAEDVCGGVDFVGHTRDITPHLAAAGFVVSSSRRESFGLGLVEGAASGAVPVVRNWPIFASLDGARRLFPAAWVVDTVDEAVERILAHAEEESWSAGSARTRAAVAQRFVDGEPAVALSRIVLGEAQDSAI</sequence>
<evidence type="ECO:0000313" key="3">
    <source>
        <dbReference type="Proteomes" id="UP000315395"/>
    </source>
</evidence>
<dbReference type="OrthoDB" id="6713581at2"/>
<gene>
    <name evidence="2" type="ORF">FNH13_02235</name>
</gene>
<protein>
    <submittedName>
        <fullName evidence="2">Glycosyltransferase</fullName>
    </submittedName>
</protein>
<dbReference type="Gene3D" id="3.40.50.2000">
    <property type="entry name" value="Glycogen Phosphorylase B"/>
    <property type="match status" value="1"/>
</dbReference>
<name>A0A516G720_9MICO</name>
<keyword evidence="2" id="KW-0808">Transferase</keyword>
<feature type="region of interest" description="Disordered" evidence="1">
    <location>
        <begin position="1"/>
        <end position="21"/>
    </location>
</feature>
<dbReference type="EMBL" id="CP041616">
    <property type="protein sequence ID" value="QDO87295.1"/>
    <property type="molecule type" value="Genomic_DNA"/>
</dbReference>
<keyword evidence="3" id="KW-1185">Reference proteome</keyword>
<reference evidence="2 3" key="1">
    <citation type="submission" date="2019-07" db="EMBL/GenBank/DDBJ databases">
        <title>complete genome sequencing of Ornithinimicrobium sp. H23M54.</title>
        <authorList>
            <person name="Bae J.-W."/>
            <person name="Lee S.-Y."/>
        </authorList>
    </citation>
    <scope>NUCLEOTIDE SEQUENCE [LARGE SCALE GENOMIC DNA]</scope>
    <source>
        <strain evidence="2 3">H23M54</strain>
    </source>
</reference>
<organism evidence="2 3">
    <name type="scientific">Ornithinimicrobium ciconiae</name>
    <dbReference type="NCBI Taxonomy" id="2594265"/>
    <lineage>
        <taxon>Bacteria</taxon>
        <taxon>Bacillati</taxon>
        <taxon>Actinomycetota</taxon>
        <taxon>Actinomycetes</taxon>
        <taxon>Micrococcales</taxon>
        <taxon>Ornithinimicrobiaceae</taxon>
        <taxon>Ornithinimicrobium</taxon>
    </lineage>
</organism>